<dbReference type="AlphaFoldDB" id="A0A8T0FPF2"/>
<organism evidence="2 3">
    <name type="scientific">Argiope bruennichi</name>
    <name type="common">Wasp spider</name>
    <name type="synonym">Aranea bruennichi</name>
    <dbReference type="NCBI Taxonomy" id="94029"/>
    <lineage>
        <taxon>Eukaryota</taxon>
        <taxon>Metazoa</taxon>
        <taxon>Ecdysozoa</taxon>
        <taxon>Arthropoda</taxon>
        <taxon>Chelicerata</taxon>
        <taxon>Arachnida</taxon>
        <taxon>Araneae</taxon>
        <taxon>Araneomorphae</taxon>
        <taxon>Entelegynae</taxon>
        <taxon>Araneoidea</taxon>
        <taxon>Araneidae</taxon>
        <taxon>Argiope</taxon>
    </lineage>
</organism>
<accession>A0A8T0FPF2</accession>
<feature type="compositionally biased region" description="Basic residues" evidence="1">
    <location>
        <begin position="365"/>
        <end position="384"/>
    </location>
</feature>
<protein>
    <submittedName>
        <fullName evidence="2">Uncharacterized protein</fullName>
    </submittedName>
</protein>
<dbReference type="Proteomes" id="UP000807504">
    <property type="component" value="Unassembled WGS sequence"/>
</dbReference>
<feature type="region of interest" description="Disordered" evidence="1">
    <location>
        <begin position="355"/>
        <end position="396"/>
    </location>
</feature>
<dbReference type="EMBL" id="JABXBU010000003">
    <property type="protein sequence ID" value="KAF8793067.1"/>
    <property type="molecule type" value="Genomic_DNA"/>
</dbReference>
<evidence type="ECO:0000313" key="3">
    <source>
        <dbReference type="Proteomes" id="UP000807504"/>
    </source>
</evidence>
<evidence type="ECO:0000313" key="2">
    <source>
        <dbReference type="EMBL" id="KAF8793067.1"/>
    </source>
</evidence>
<evidence type="ECO:0000256" key="1">
    <source>
        <dbReference type="SAM" id="MobiDB-lite"/>
    </source>
</evidence>
<reference evidence="2" key="2">
    <citation type="submission" date="2020-06" db="EMBL/GenBank/DDBJ databases">
        <authorList>
            <person name="Sheffer M."/>
        </authorList>
    </citation>
    <scope>NUCLEOTIDE SEQUENCE</scope>
</reference>
<feature type="compositionally biased region" description="Polar residues" evidence="1">
    <location>
        <begin position="386"/>
        <end position="396"/>
    </location>
</feature>
<comment type="caution">
    <text evidence="2">The sequence shown here is derived from an EMBL/GenBank/DDBJ whole genome shotgun (WGS) entry which is preliminary data.</text>
</comment>
<reference evidence="2" key="1">
    <citation type="journal article" date="2020" name="bioRxiv">
        <title>Chromosome-level reference genome of the European wasp spider Argiope bruennichi: a resource for studies on range expansion and evolutionary adaptation.</title>
        <authorList>
            <person name="Sheffer M.M."/>
            <person name="Hoppe A."/>
            <person name="Krehenwinkel H."/>
            <person name="Uhl G."/>
            <person name="Kuss A.W."/>
            <person name="Jensen L."/>
            <person name="Jensen C."/>
            <person name="Gillespie R.G."/>
            <person name="Hoff K.J."/>
            <person name="Prost S."/>
        </authorList>
    </citation>
    <scope>NUCLEOTIDE SEQUENCE</scope>
</reference>
<proteinExistence type="predicted"/>
<keyword evidence="3" id="KW-1185">Reference proteome</keyword>
<sequence>MVTPVNNFRVVKPFMPTLSHLALVKVAIALYNDFGVETLEAVFTDIQHGNSQACEQEKQKNQEMNYKRAKKSLLFIPPHLRKSVLRAIHGLQFAVSHWQIHHTRSLQLKDGEYTILWRCDGTVDTIKTFEKLVLDKNIDIRKRFEIACMQCLEKQLPILWKEMNTSGTARNFKANRNSVMDFWIRWMRDGSKVPWTQAAREYLAPPRETHGTLIPRFSSLFPFLQMADRRKFLKFLQYTPLDDLRFCLYAVTKEEEDKILKLDPSSILHLYLNWPLQSLFMETAERMWTYIDASSFCRLVFFILRIKIIEKDFDYNRLFVEFWSRSPNHFKEQAEQCPVLSKKIDSYFNEIRRKRKADKDEQTNSKKKVLCSQRKQNKWSRKKLNLLSSSPRTKKM</sequence>
<gene>
    <name evidence="2" type="ORF">HNY73_004595</name>
</gene>
<name>A0A8T0FPF2_ARGBR</name>